<dbReference type="PIRSF" id="PIRSF001093">
    <property type="entry name" value="B-hxosamndse_ab_euk"/>
    <property type="match status" value="1"/>
</dbReference>
<dbReference type="Pfam" id="PF00728">
    <property type="entry name" value="Glyco_hydro_20"/>
    <property type="match status" value="1"/>
</dbReference>
<gene>
    <name evidence="11" type="ORF">QE152_g3780</name>
</gene>
<evidence type="ECO:0000256" key="4">
    <source>
        <dbReference type="ARBA" id="ARBA00022801"/>
    </source>
</evidence>
<keyword evidence="4 7" id="KW-0378">Hydrolase</keyword>
<keyword evidence="5" id="KW-0325">Glycoprotein</keyword>
<dbReference type="PANTHER" id="PTHR22600:SF42">
    <property type="entry name" value="BETA-N-ACETYLHEXOSAMINIDASE"/>
    <property type="match status" value="1"/>
</dbReference>
<dbReference type="InterPro" id="IPR029019">
    <property type="entry name" value="HEX_eukaryotic_N"/>
</dbReference>
<dbReference type="Pfam" id="PF14845">
    <property type="entry name" value="Glycohydro_20b2"/>
    <property type="match status" value="1"/>
</dbReference>
<evidence type="ECO:0000313" key="12">
    <source>
        <dbReference type="Proteomes" id="UP001458880"/>
    </source>
</evidence>
<organism evidence="11 12">
    <name type="scientific">Popillia japonica</name>
    <name type="common">Japanese beetle</name>
    <dbReference type="NCBI Taxonomy" id="7064"/>
    <lineage>
        <taxon>Eukaryota</taxon>
        <taxon>Metazoa</taxon>
        <taxon>Ecdysozoa</taxon>
        <taxon>Arthropoda</taxon>
        <taxon>Hexapoda</taxon>
        <taxon>Insecta</taxon>
        <taxon>Pterygota</taxon>
        <taxon>Neoptera</taxon>
        <taxon>Endopterygota</taxon>
        <taxon>Coleoptera</taxon>
        <taxon>Polyphaga</taxon>
        <taxon>Scarabaeiformia</taxon>
        <taxon>Scarabaeidae</taxon>
        <taxon>Rutelinae</taxon>
        <taxon>Popillia</taxon>
    </lineage>
</organism>
<dbReference type="InterPro" id="IPR029018">
    <property type="entry name" value="Hex-like_dom2"/>
</dbReference>
<dbReference type="SUPFAM" id="SSF51445">
    <property type="entry name" value="(Trans)glycosidases"/>
    <property type="match status" value="1"/>
</dbReference>
<evidence type="ECO:0000256" key="5">
    <source>
        <dbReference type="ARBA" id="ARBA00023180"/>
    </source>
</evidence>
<evidence type="ECO:0000256" key="8">
    <source>
        <dbReference type="PIRSR" id="PIRSR001093-1"/>
    </source>
</evidence>
<dbReference type="GO" id="GO:0030203">
    <property type="term" value="P:glycosaminoglycan metabolic process"/>
    <property type="evidence" value="ECO:0007669"/>
    <property type="project" value="TreeGrafter"/>
</dbReference>
<dbReference type="InterPro" id="IPR017853">
    <property type="entry name" value="GH"/>
</dbReference>
<feature type="active site" description="Proton donor" evidence="8">
    <location>
        <position position="389"/>
    </location>
</feature>
<dbReference type="InterPro" id="IPR025705">
    <property type="entry name" value="Beta_hexosaminidase_sua/sub"/>
</dbReference>
<dbReference type="GO" id="GO:0005886">
    <property type="term" value="C:plasma membrane"/>
    <property type="evidence" value="ECO:0007669"/>
    <property type="project" value="TreeGrafter"/>
</dbReference>
<comment type="similarity">
    <text evidence="2 7">Belongs to the glycosyl hydrolase 20 family.</text>
</comment>
<dbReference type="GO" id="GO:0005975">
    <property type="term" value="P:carbohydrate metabolic process"/>
    <property type="evidence" value="ECO:0007669"/>
    <property type="project" value="InterPro"/>
</dbReference>
<evidence type="ECO:0000256" key="1">
    <source>
        <dbReference type="ARBA" id="ARBA00001231"/>
    </source>
</evidence>
<dbReference type="AlphaFoldDB" id="A0AAW1MZE9"/>
<dbReference type="SUPFAM" id="SSF55545">
    <property type="entry name" value="beta-N-acetylhexosaminidase-like domain"/>
    <property type="match status" value="1"/>
</dbReference>
<evidence type="ECO:0000313" key="11">
    <source>
        <dbReference type="EMBL" id="KAK9752993.1"/>
    </source>
</evidence>
<keyword evidence="3" id="KW-0732">Signal</keyword>
<dbReference type="PRINTS" id="PR00738">
    <property type="entry name" value="GLHYDRLASE20"/>
</dbReference>
<dbReference type="GO" id="GO:0016231">
    <property type="term" value="F:beta-N-acetylglucosaminidase activity"/>
    <property type="evidence" value="ECO:0007669"/>
    <property type="project" value="TreeGrafter"/>
</dbReference>
<dbReference type="CDD" id="cd06562">
    <property type="entry name" value="GH20_HexA_HexB-like"/>
    <property type="match status" value="1"/>
</dbReference>
<dbReference type="FunFam" id="3.20.20.80:FF:000063">
    <property type="entry name" value="Beta-hexosaminidase"/>
    <property type="match status" value="1"/>
</dbReference>
<evidence type="ECO:0000256" key="6">
    <source>
        <dbReference type="ARBA" id="ARBA00023295"/>
    </source>
</evidence>
<dbReference type="EMBL" id="JASPKY010000016">
    <property type="protein sequence ID" value="KAK9752993.1"/>
    <property type="molecule type" value="Genomic_DNA"/>
</dbReference>
<protein>
    <recommendedName>
        <fullName evidence="7">Beta-hexosaminidase</fullName>
        <ecNumber evidence="7">3.2.1.52</ecNumber>
    </recommendedName>
</protein>
<dbReference type="Gene3D" id="3.20.20.80">
    <property type="entry name" value="Glycosidases"/>
    <property type="match status" value="1"/>
</dbReference>
<feature type="domain" description="Beta-hexosaminidase eukaryotic type N-terminal" evidence="10">
    <location>
        <begin position="146"/>
        <end position="193"/>
    </location>
</feature>
<comment type="caution">
    <text evidence="11">The sequence shown here is derived from an EMBL/GenBank/DDBJ whole genome shotgun (WGS) entry which is preliminary data.</text>
</comment>
<evidence type="ECO:0000259" key="9">
    <source>
        <dbReference type="Pfam" id="PF00728"/>
    </source>
</evidence>
<proteinExistence type="inferred from homology"/>
<keyword evidence="6 7" id="KW-0326">Glycosidase</keyword>
<dbReference type="EC" id="3.2.1.52" evidence="7"/>
<accession>A0AAW1MZE9</accession>
<comment type="catalytic activity">
    <reaction evidence="1 7">
        <text>Hydrolysis of terminal non-reducing N-acetyl-D-hexosamine residues in N-acetyl-beta-D-hexosaminides.</text>
        <dbReference type="EC" id="3.2.1.52"/>
    </reaction>
</comment>
<dbReference type="Proteomes" id="UP001458880">
    <property type="component" value="Unassembled WGS sequence"/>
</dbReference>
<dbReference type="Gene3D" id="3.30.379.10">
    <property type="entry name" value="Chitobiase/beta-hexosaminidase domain 2-like"/>
    <property type="match status" value="1"/>
</dbReference>
<dbReference type="PANTHER" id="PTHR22600">
    <property type="entry name" value="BETA-HEXOSAMINIDASE"/>
    <property type="match status" value="1"/>
</dbReference>
<sequence length="602" mass="68989">MSRSTLLEQKHHKPIESITCNLFFYLKYCASDDEQKRNSKSRSAVYLWSCNNSTGLCKKSHKPINNTSFIPDGYTSHKVCRLTCGTYASLWPKPTITTKLSKELVEFHPSAIKFESRTVSPKYGAYLDGMRDIFLSNVYRECVTSQHLSTDLYFGVDESYVINFKLHDNELLIDVLSKTIYGARNGLETLSQLMVSNRISSNQPNDEVMLVTINNGTIADKPAYMYRGLLIDTARNYLSIETIKRQITAMAHSKMNVLHWHATDSHSFPLKLHSVPMLARYGAYSEEEVYTEDDIQDLIVYARYRGVRIILEIDGPAHAANGWQWGPQVDIGKLAVCVNRQPWRHFCIQPPCGQLNPTNDNLYDVLGALYGDIINLFPNTEMFHMGGDEVFIPCWNSSKTITNYLEQRGRGRTMEDFLWLWGRYQQKATEAFDSKAGNSKTDMIIWSSALTLPAIIKKYYDSRRYIVQTWVETSDSLPTDLLNLGYRLIMSTKNAWYLDHGFWGSTTYYPWRTVYKNELPVHKGVMGGEVCMWGELVDDNNIDPRVWPRAAAAAERLWSDPDDSAASAEPRFYQHRSRLVDRGIKAEALTPKWCFQNEGNCL</sequence>
<evidence type="ECO:0000256" key="2">
    <source>
        <dbReference type="ARBA" id="ARBA00006285"/>
    </source>
</evidence>
<name>A0AAW1MZE9_POPJA</name>
<evidence type="ECO:0000259" key="10">
    <source>
        <dbReference type="Pfam" id="PF14845"/>
    </source>
</evidence>
<evidence type="ECO:0000256" key="7">
    <source>
        <dbReference type="PIRNR" id="PIRNR001093"/>
    </source>
</evidence>
<dbReference type="InterPro" id="IPR015883">
    <property type="entry name" value="Glyco_hydro_20_cat"/>
</dbReference>
<evidence type="ECO:0000256" key="3">
    <source>
        <dbReference type="ARBA" id="ARBA00022729"/>
    </source>
</evidence>
<keyword evidence="12" id="KW-1185">Reference proteome</keyword>
<reference evidence="11 12" key="1">
    <citation type="journal article" date="2024" name="BMC Genomics">
        <title>De novo assembly and annotation of Popillia japonica's genome with initial clues to its potential as an invasive pest.</title>
        <authorList>
            <person name="Cucini C."/>
            <person name="Boschi S."/>
            <person name="Funari R."/>
            <person name="Cardaioli E."/>
            <person name="Iannotti N."/>
            <person name="Marturano G."/>
            <person name="Paoli F."/>
            <person name="Bruttini M."/>
            <person name="Carapelli A."/>
            <person name="Frati F."/>
            <person name="Nardi F."/>
        </authorList>
    </citation>
    <scope>NUCLEOTIDE SEQUENCE [LARGE SCALE GENOMIC DNA]</scope>
    <source>
        <strain evidence="11">DMR45628</strain>
    </source>
</reference>
<feature type="domain" description="Glycoside hydrolase family 20 catalytic" evidence="9">
    <location>
        <begin position="224"/>
        <end position="560"/>
    </location>
</feature>